<feature type="domain" description="Nudix hydrolase" evidence="6">
    <location>
        <begin position="7"/>
        <end position="135"/>
    </location>
</feature>
<dbReference type="Pfam" id="PF00293">
    <property type="entry name" value="NUDIX"/>
    <property type="match status" value="1"/>
</dbReference>
<dbReference type="GO" id="GO:0016787">
    <property type="term" value="F:hydrolase activity"/>
    <property type="evidence" value="ECO:0007669"/>
    <property type="project" value="UniProtKB-KW"/>
</dbReference>
<comment type="cofactor">
    <cofactor evidence="1">
        <name>Mg(2+)</name>
        <dbReference type="ChEBI" id="CHEBI:18420"/>
    </cofactor>
</comment>
<proteinExistence type="inferred from homology"/>
<comment type="caution">
    <text evidence="7">The sequence shown here is derived from an EMBL/GenBank/DDBJ whole genome shotgun (WGS) entry which is preliminary data.</text>
</comment>
<keyword evidence="3 5" id="KW-0378">Hydrolase</keyword>
<dbReference type="InterPro" id="IPR020084">
    <property type="entry name" value="NUDIX_hydrolase_CS"/>
</dbReference>
<dbReference type="RefSeq" id="WP_189081234.1">
    <property type="nucleotide sequence ID" value="NZ_BMMX01000024.1"/>
</dbReference>
<dbReference type="PANTHER" id="PTHR43046">
    <property type="entry name" value="GDP-MANNOSE MANNOSYL HYDROLASE"/>
    <property type="match status" value="1"/>
</dbReference>
<dbReference type="InterPro" id="IPR000086">
    <property type="entry name" value="NUDIX_hydrolase_dom"/>
</dbReference>
<protein>
    <submittedName>
        <fullName evidence="7">DNA mismatch repair protein MutT</fullName>
    </submittedName>
</protein>
<dbReference type="InterPro" id="IPR015797">
    <property type="entry name" value="NUDIX_hydrolase-like_dom_sf"/>
</dbReference>
<dbReference type="SUPFAM" id="SSF55811">
    <property type="entry name" value="Nudix"/>
    <property type="match status" value="1"/>
</dbReference>
<evidence type="ECO:0000256" key="1">
    <source>
        <dbReference type="ARBA" id="ARBA00001946"/>
    </source>
</evidence>
<evidence type="ECO:0000313" key="7">
    <source>
        <dbReference type="EMBL" id="GGL05200.1"/>
    </source>
</evidence>
<dbReference type="Proteomes" id="UP000656042">
    <property type="component" value="Unassembled WGS sequence"/>
</dbReference>
<dbReference type="PROSITE" id="PS51462">
    <property type="entry name" value="NUDIX"/>
    <property type="match status" value="1"/>
</dbReference>
<dbReference type="CDD" id="cd02883">
    <property type="entry name" value="NUDIX_Hydrolase"/>
    <property type="match status" value="1"/>
</dbReference>
<dbReference type="PROSITE" id="PS00893">
    <property type="entry name" value="NUDIX_BOX"/>
    <property type="match status" value="1"/>
</dbReference>
<evidence type="ECO:0000313" key="8">
    <source>
        <dbReference type="Proteomes" id="UP000656042"/>
    </source>
</evidence>
<dbReference type="Gene3D" id="3.90.79.10">
    <property type="entry name" value="Nucleoside Triphosphate Pyrophosphohydrolase"/>
    <property type="match status" value="1"/>
</dbReference>
<dbReference type="EMBL" id="BMMX01000024">
    <property type="protein sequence ID" value="GGL05200.1"/>
    <property type="molecule type" value="Genomic_DNA"/>
</dbReference>
<gene>
    <name evidence="7" type="ORF">GCM10012284_44630</name>
</gene>
<dbReference type="AlphaFoldDB" id="A0A8J3FR00"/>
<evidence type="ECO:0000256" key="5">
    <source>
        <dbReference type="RuleBase" id="RU003476"/>
    </source>
</evidence>
<organism evidence="7 8">
    <name type="scientific">Mangrovihabitans endophyticus</name>
    <dbReference type="NCBI Taxonomy" id="1751298"/>
    <lineage>
        <taxon>Bacteria</taxon>
        <taxon>Bacillati</taxon>
        <taxon>Actinomycetota</taxon>
        <taxon>Actinomycetes</taxon>
        <taxon>Micromonosporales</taxon>
        <taxon>Micromonosporaceae</taxon>
        <taxon>Mangrovihabitans</taxon>
    </lineage>
</organism>
<sequence length="136" mass="14893">MSQPTTDDRPPIAAAVIVHDGKVLLVRRRVKEGQLSWQFPAGGVEAGESAEQAAVRETLEETGLTVQAATRLGERVHPNTGRTMLYVACDYLDGTAYAADEEELAEVEWCDTDTLAEHVPYPFFGPVQEYLDANLS</sequence>
<evidence type="ECO:0000256" key="2">
    <source>
        <dbReference type="ARBA" id="ARBA00005582"/>
    </source>
</evidence>
<accession>A0A8J3FR00</accession>
<evidence type="ECO:0000259" key="6">
    <source>
        <dbReference type="PROSITE" id="PS51462"/>
    </source>
</evidence>
<keyword evidence="4" id="KW-0460">Magnesium</keyword>
<dbReference type="InterPro" id="IPR020476">
    <property type="entry name" value="Nudix_hydrolase"/>
</dbReference>
<dbReference type="PANTHER" id="PTHR43046:SF12">
    <property type="entry name" value="GDP-MANNOSE MANNOSYL HYDROLASE"/>
    <property type="match status" value="1"/>
</dbReference>
<keyword evidence="8" id="KW-1185">Reference proteome</keyword>
<reference evidence="7" key="2">
    <citation type="submission" date="2020-09" db="EMBL/GenBank/DDBJ databases">
        <authorList>
            <person name="Sun Q."/>
            <person name="Zhou Y."/>
        </authorList>
    </citation>
    <scope>NUCLEOTIDE SEQUENCE</scope>
    <source>
        <strain evidence="7">CGMCC 4.7299</strain>
    </source>
</reference>
<reference evidence="7" key="1">
    <citation type="journal article" date="2014" name="Int. J. Syst. Evol. Microbiol.">
        <title>Complete genome sequence of Corynebacterium casei LMG S-19264T (=DSM 44701T), isolated from a smear-ripened cheese.</title>
        <authorList>
            <consortium name="US DOE Joint Genome Institute (JGI-PGF)"/>
            <person name="Walter F."/>
            <person name="Albersmeier A."/>
            <person name="Kalinowski J."/>
            <person name="Ruckert C."/>
        </authorList>
    </citation>
    <scope>NUCLEOTIDE SEQUENCE</scope>
    <source>
        <strain evidence="7">CGMCC 4.7299</strain>
    </source>
</reference>
<evidence type="ECO:0000256" key="4">
    <source>
        <dbReference type="ARBA" id="ARBA00022842"/>
    </source>
</evidence>
<dbReference type="PRINTS" id="PR00502">
    <property type="entry name" value="NUDIXFAMILY"/>
</dbReference>
<evidence type="ECO:0000256" key="3">
    <source>
        <dbReference type="ARBA" id="ARBA00022801"/>
    </source>
</evidence>
<comment type="similarity">
    <text evidence="2 5">Belongs to the Nudix hydrolase family.</text>
</comment>
<name>A0A8J3FR00_9ACTN</name>